<reference evidence="2" key="1">
    <citation type="journal article" date="2014" name="Front. Microbiol.">
        <title>High frequency of phylogenetically diverse reductive dehalogenase-homologous genes in deep subseafloor sedimentary metagenomes.</title>
        <authorList>
            <person name="Kawai M."/>
            <person name="Futagami T."/>
            <person name="Toyoda A."/>
            <person name="Takaki Y."/>
            <person name="Nishi S."/>
            <person name="Hori S."/>
            <person name="Arai W."/>
            <person name="Tsubouchi T."/>
            <person name="Morono Y."/>
            <person name="Uchiyama I."/>
            <person name="Ito T."/>
            <person name="Fujiyama A."/>
            <person name="Inagaki F."/>
            <person name="Takami H."/>
        </authorList>
    </citation>
    <scope>NUCLEOTIDE SEQUENCE</scope>
    <source>
        <strain evidence="2">Expedition CK06-06</strain>
    </source>
</reference>
<evidence type="ECO:0000256" key="1">
    <source>
        <dbReference type="SAM" id="Coils"/>
    </source>
</evidence>
<feature type="coiled-coil region" evidence="1">
    <location>
        <begin position="15"/>
        <end position="42"/>
    </location>
</feature>
<dbReference type="InterPro" id="IPR052344">
    <property type="entry name" value="Transposase-related"/>
</dbReference>
<dbReference type="EMBL" id="BARV01030038">
    <property type="protein sequence ID" value="GAI36794.1"/>
    <property type="molecule type" value="Genomic_DNA"/>
</dbReference>
<keyword evidence="1" id="KW-0175">Coiled coil</keyword>
<dbReference type="AlphaFoldDB" id="X1Q0Q3"/>
<feature type="non-terminal residue" evidence="2">
    <location>
        <position position="233"/>
    </location>
</feature>
<dbReference type="PANTHER" id="PTHR33678">
    <property type="entry name" value="BLL1576 PROTEIN"/>
    <property type="match status" value="1"/>
</dbReference>
<comment type="caution">
    <text evidence="2">The sequence shown here is derived from an EMBL/GenBank/DDBJ whole genome shotgun (WGS) entry which is preliminary data.</text>
</comment>
<sequence>MVGMQDWPLEARQYIQLLEEKIDALTEELGKAKAEFTEYKKRHPPNTGLKHGKPYFFKASNTSEKRKKPGAKKGHKAHFRPMPENIDEVWHIPVHVCPDCGSSDLSENVQDIRERVYEEIPICDPVAVSLLIERRYCRHCKKLVEAQVDWVLPGARIGLRTMLVVVWFKIHLRMTEEAIPQVLIHLFGLKISEGEVICILDQVARAFGPYYQDLIDDIREASARNIDETGWRI</sequence>
<protein>
    <recommendedName>
        <fullName evidence="3">Transposase IS66 zinc-finger binding domain-containing protein</fullName>
    </recommendedName>
</protein>
<accession>X1Q0Q3</accession>
<proteinExistence type="predicted"/>
<name>X1Q0Q3_9ZZZZ</name>
<evidence type="ECO:0008006" key="3">
    <source>
        <dbReference type="Google" id="ProtNLM"/>
    </source>
</evidence>
<organism evidence="2">
    <name type="scientific">marine sediment metagenome</name>
    <dbReference type="NCBI Taxonomy" id="412755"/>
    <lineage>
        <taxon>unclassified sequences</taxon>
        <taxon>metagenomes</taxon>
        <taxon>ecological metagenomes</taxon>
    </lineage>
</organism>
<evidence type="ECO:0000313" key="2">
    <source>
        <dbReference type="EMBL" id="GAI36794.1"/>
    </source>
</evidence>
<gene>
    <name evidence="2" type="ORF">S06H3_47778</name>
</gene>
<dbReference type="PANTHER" id="PTHR33678:SF1">
    <property type="entry name" value="BLL1576 PROTEIN"/>
    <property type="match status" value="1"/>
</dbReference>